<feature type="transmembrane region" description="Helical" evidence="1">
    <location>
        <begin position="28"/>
        <end position="48"/>
    </location>
</feature>
<keyword evidence="3" id="KW-1185">Reference proteome</keyword>
<protein>
    <submittedName>
        <fullName evidence="2">RDD family protein</fullName>
    </submittedName>
</protein>
<name>A0A2V3PKQ7_9BACT</name>
<evidence type="ECO:0000313" key="2">
    <source>
        <dbReference type="EMBL" id="PXV59416.1"/>
    </source>
</evidence>
<dbReference type="GO" id="GO:0016020">
    <property type="term" value="C:membrane"/>
    <property type="evidence" value="ECO:0007669"/>
    <property type="project" value="UniProtKB-SubCell"/>
</dbReference>
<keyword evidence="1" id="KW-0472">Membrane</keyword>
<proteinExistence type="predicted"/>
<dbReference type="AlphaFoldDB" id="A0A2V3PKQ7"/>
<reference evidence="2 3" key="1">
    <citation type="submission" date="2018-03" db="EMBL/GenBank/DDBJ databases">
        <title>Genomic Encyclopedia of Archaeal and Bacterial Type Strains, Phase II (KMG-II): from individual species to whole genera.</title>
        <authorList>
            <person name="Goeker M."/>
        </authorList>
    </citation>
    <scope>NUCLEOTIDE SEQUENCE [LARGE SCALE GENOMIC DNA]</scope>
    <source>
        <strain evidence="2 3">DSM 100214</strain>
    </source>
</reference>
<accession>A0A2V3PKQ7</accession>
<dbReference type="Proteomes" id="UP000247973">
    <property type="component" value="Unassembled WGS sequence"/>
</dbReference>
<feature type="transmembrane region" description="Helical" evidence="1">
    <location>
        <begin position="128"/>
        <end position="149"/>
    </location>
</feature>
<keyword evidence="1" id="KW-1133">Transmembrane helix</keyword>
<comment type="caution">
    <text evidence="2">The sequence shown here is derived from an EMBL/GenBank/DDBJ whole genome shotgun (WGS) entry which is preliminary data.</text>
</comment>
<dbReference type="EMBL" id="QICL01000036">
    <property type="protein sequence ID" value="PXV59416.1"/>
    <property type="molecule type" value="Genomic_DNA"/>
</dbReference>
<evidence type="ECO:0000256" key="1">
    <source>
        <dbReference type="SAM" id="Phobius"/>
    </source>
</evidence>
<keyword evidence="1" id="KW-0812">Transmembrane</keyword>
<feature type="transmembrane region" description="Helical" evidence="1">
    <location>
        <begin position="5"/>
        <end position="22"/>
    </location>
</feature>
<gene>
    <name evidence="2" type="ORF">CLV62_13637</name>
</gene>
<sequence length="162" mass="18478">MIIDGFTSQIVAIPFIVLMIFTDLKNNLHFQVFTVAFVSTFFICKDLILSGKSIGKRISNLQILDIHNNEPSNLKLICRNLFSFLWPVEILFCCLNPERKLGDIVFGTKVSPSNLEEKRSCNVKIAMLYFSITLLVIFIVFDLIMFLAYSSSGLVRLLFMPI</sequence>
<organism evidence="2 3">
    <name type="scientific">Dysgonomonas alginatilytica</name>
    <dbReference type="NCBI Taxonomy" id="1605892"/>
    <lineage>
        <taxon>Bacteria</taxon>
        <taxon>Pseudomonadati</taxon>
        <taxon>Bacteroidota</taxon>
        <taxon>Bacteroidia</taxon>
        <taxon>Bacteroidales</taxon>
        <taxon>Dysgonomonadaceae</taxon>
        <taxon>Dysgonomonas</taxon>
    </lineage>
</organism>
<evidence type="ECO:0000313" key="3">
    <source>
        <dbReference type="Proteomes" id="UP000247973"/>
    </source>
</evidence>